<dbReference type="InterPro" id="IPR050391">
    <property type="entry name" value="Mito_Metabolite_Transporter"/>
</dbReference>
<comment type="similarity">
    <text evidence="2">Belongs to the mitochondrial carrier (TC 2.A.29) family.</text>
</comment>
<dbReference type="FunFam" id="1.50.40.10:FF:000062">
    <property type="entry name" value="mitochondrial uncoupling protein 3"/>
    <property type="match status" value="2"/>
</dbReference>
<evidence type="ECO:0000256" key="8">
    <source>
        <dbReference type="ARBA" id="ARBA00023128"/>
    </source>
</evidence>
<keyword evidence="5" id="KW-0677">Repeat</keyword>
<dbReference type="AlphaFoldDB" id="A0A8S1B3M1"/>
<evidence type="ECO:0000256" key="5">
    <source>
        <dbReference type="ARBA" id="ARBA00022737"/>
    </source>
</evidence>
<comment type="caution">
    <text evidence="12">The sequence shown here is derived from an EMBL/GenBank/DDBJ whole genome shotgun (WGS) entry which is preliminary data.</text>
</comment>
<dbReference type="InterPro" id="IPR002067">
    <property type="entry name" value="MCP"/>
</dbReference>
<dbReference type="GO" id="GO:0055085">
    <property type="term" value="P:transmembrane transport"/>
    <property type="evidence" value="ECO:0007669"/>
    <property type="project" value="InterPro"/>
</dbReference>
<evidence type="ECO:0000313" key="13">
    <source>
        <dbReference type="Proteomes" id="UP000494106"/>
    </source>
</evidence>
<keyword evidence="4 10" id="KW-0812">Transmembrane</keyword>
<feature type="repeat" description="Solcar" evidence="10">
    <location>
        <begin position="118"/>
        <end position="210"/>
    </location>
</feature>
<evidence type="ECO:0000256" key="4">
    <source>
        <dbReference type="ARBA" id="ARBA00022692"/>
    </source>
</evidence>
<dbReference type="EMBL" id="CADEBC010000561">
    <property type="protein sequence ID" value="CAB3253540.1"/>
    <property type="molecule type" value="Genomic_DNA"/>
</dbReference>
<keyword evidence="3" id="KW-0813">Transport</keyword>
<proteinExistence type="inferred from homology"/>
<comment type="subcellular location">
    <subcellularLocation>
        <location evidence="1">Mitochondrion inner membrane</location>
        <topology evidence="1">Multi-pass membrane protein</topology>
    </subcellularLocation>
</comment>
<organism evidence="12 13">
    <name type="scientific">Arctia plantaginis</name>
    <name type="common">Wood tiger moth</name>
    <name type="synonym">Phalaena plantaginis</name>
    <dbReference type="NCBI Taxonomy" id="874455"/>
    <lineage>
        <taxon>Eukaryota</taxon>
        <taxon>Metazoa</taxon>
        <taxon>Ecdysozoa</taxon>
        <taxon>Arthropoda</taxon>
        <taxon>Hexapoda</taxon>
        <taxon>Insecta</taxon>
        <taxon>Pterygota</taxon>
        <taxon>Neoptera</taxon>
        <taxon>Endopterygota</taxon>
        <taxon>Lepidoptera</taxon>
        <taxon>Glossata</taxon>
        <taxon>Ditrysia</taxon>
        <taxon>Noctuoidea</taxon>
        <taxon>Erebidae</taxon>
        <taxon>Arctiinae</taxon>
        <taxon>Arctia</taxon>
    </lineage>
</organism>
<dbReference type="PROSITE" id="PS50920">
    <property type="entry name" value="SOLCAR"/>
    <property type="match status" value="6"/>
</dbReference>
<reference evidence="12 13" key="1">
    <citation type="submission" date="2020-04" db="EMBL/GenBank/DDBJ databases">
        <authorList>
            <person name="Wallbank WR R."/>
            <person name="Pardo Diaz C."/>
            <person name="Kozak K."/>
            <person name="Martin S."/>
            <person name="Jiggins C."/>
            <person name="Moest M."/>
            <person name="Warren A I."/>
            <person name="Byers J.R.P. K."/>
            <person name="Montejo-Kovacevich G."/>
            <person name="Yen C E."/>
        </authorList>
    </citation>
    <scope>NUCLEOTIDE SEQUENCE [LARGE SCALE GENOMIC DNA]</scope>
</reference>
<dbReference type="PANTHER" id="PTHR45618">
    <property type="entry name" value="MITOCHONDRIAL DICARBOXYLATE CARRIER-RELATED"/>
    <property type="match status" value="1"/>
</dbReference>
<feature type="repeat" description="Solcar" evidence="10">
    <location>
        <begin position="530"/>
        <end position="621"/>
    </location>
</feature>
<evidence type="ECO:0000256" key="10">
    <source>
        <dbReference type="PROSITE-ProRule" id="PRU00282"/>
    </source>
</evidence>
<gene>
    <name evidence="12" type="ORF">APLA_LOCUS14175</name>
</gene>
<keyword evidence="7 11" id="KW-1133">Transmembrane helix</keyword>
<protein>
    <recommendedName>
        <fullName evidence="14">Mitochondrial uncoupling protein</fullName>
    </recommendedName>
</protein>
<dbReference type="PRINTS" id="PR00784">
    <property type="entry name" value="MTUNCOUPLING"/>
</dbReference>
<evidence type="ECO:0000256" key="1">
    <source>
        <dbReference type="ARBA" id="ARBA00004448"/>
    </source>
</evidence>
<feature type="repeat" description="Solcar" evidence="10">
    <location>
        <begin position="20"/>
        <end position="110"/>
    </location>
</feature>
<dbReference type="GO" id="GO:0005743">
    <property type="term" value="C:mitochondrial inner membrane"/>
    <property type="evidence" value="ECO:0007669"/>
    <property type="project" value="UniProtKB-SubCell"/>
</dbReference>
<evidence type="ECO:0000256" key="2">
    <source>
        <dbReference type="ARBA" id="ARBA00006375"/>
    </source>
</evidence>
<feature type="repeat" description="Solcar" evidence="10">
    <location>
        <begin position="327"/>
        <end position="421"/>
    </location>
</feature>
<sequence length="627" mass="69153">MPVLRNAHHPASAITDSVGTRYFVAVLAACSAEGATYPFDLTKTRLQIQSEVAAAKHGYKMENHGMIKTAMGIARNEGITKLWSGLMPMFQRHVVYSGSRLIFYEQFRDKFKDENGHVSLGVASLGGLAAGSLAQLIASPTDLVKVQMQTEGRRIQQGKPARFKNCRQVYKILYAESGILGFWRGAVPNVQRAALVNMGDLAAYDYSKQFLMRKFGMADTLGLHAASAFTAGFVAAVLGTPADVLKTRLMNQPVGPDGRGLLYRGIIDCLQQSVKNEGILALYKGFLPLWMRLGPWALINWINKAVSRVMSNTLVRDVAEPVPIIQDSVLSRYFVAVLSACVAETVTYPLDLAKTRLQLQNEVAAVKSGLHMEYRGLISTAINISTKEGVLKLWSGLLPMFHRHMLYSGCRLVFYEQIRNLLLDENGRLSLGLSIICGATCGAMAQIIASPADLVKVQMQAEGHRIQQSKPPRFSGCKQAYTMIYNKSGIMGFWRGSIPNAQRAALVNIGDLAAYDYSKHYLKRHFAMKDGILLHTLSAFLAGLVGAVLCTPADLIKTRLMNQPMGPDGKGTLYKNSVDCLIQSVTNEGFFVLYKGFVPLWFRIGPWMVLNWIAFEYIMNSIGGKPF</sequence>
<feature type="repeat" description="Solcar" evidence="10">
    <location>
        <begin position="219"/>
        <end position="310"/>
    </location>
</feature>
<keyword evidence="6" id="KW-0999">Mitochondrion inner membrane</keyword>
<dbReference type="OrthoDB" id="756301at2759"/>
<evidence type="ECO:0000256" key="3">
    <source>
        <dbReference type="ARBA" id="ARBA00022448"/>
    </source>
</evidence>
<evidence type="ECO:0000256" key="7">
    <source>
        <dbReference type="ARBA" id="ARBA00022989"/>
    </source>
</evidence>
<dbReference type="Gene3D" id="1.50.40.10">
    <property type="entry name" value="Mitochondrial carrier domain"/>
    <property type="match status" value="2"/>
</dbReference>
<feature type="transmembrane region" description="Helical" evidence="11">
    <location>
        <begin position="532"/>
        <end position="556"/>
    </location>
</feature>
<keyword evidence="9 10" id="KW-0472">Membrane</keyword>
<name>A0A8S1B3M1_ARCPL</name>
<keyword evidence="8" id="KW-0496">Mitochondrion</keyword>
<accession>A0A8S1B3M1</accession>
<evidence type="ECO:0008006" key="14">
    <source>
        <dbReference type="Google" id="ProtNLM"/>
    </source>
</evidence>
<feature type="transmembrane region" description="Helical" evidence="11">
    <location>
        <begin position="221"/>
        <end position="240"/>
    </location>
</feature>
<dbReference type="InterPro" id="IPR023395">
    <property type="entry name" value="MCP_dom_sf"/>
</dbReference>
<keyword evidence="13" id="KW-1185">Reference proteome</keyword>
<evidence type="ECO:0000313" key="12">
    <source>
        <dbReference type="EMBL" id="CAB3253540.1"/>
    </source>
</evidence>
<dbReference type="SUPFAM" id="SSF103506">
    <property type="entry name" value="Mitochondrial carrier"/>
    <property type="match status" value="2"/>
</dbReference>
<dbReference type="Proteomes" id="UP000494106">
    <property type="component" value="Unassembled WGS sequence"/>
</dbReference>
<evidence type="ECO:0000256" key="11">
    <source>
        <dbReference type="SAM" id="Phobius"/>
    </source>
</evidence>
<evidence type="ECO:0000256" key="6">
    <source>
        <dbReference type="ARBA" id="ARBA00022792"/>
    </source>
</evidence>
<evidence type="ECO:0000256" key="9">
    <source>
        <dbReference type="ARBA" id="ARBA00023136"/>
    </source>
</evidence>
<dbReference type="InterPro" id="IPR018108">
    <property type="entry name" value="MCP_transmembrane"/>
</dbReference>
<feature type="repeat" description="Solcar" evidence="10">
    <location>
        <begin position="429"/>
        <end position="521"/>
    </location>
</feature>
<dbReference type="Pfam" id="PF00153">
    <property type="entry name" value="Mito_carr"/>
    <property type="match status" value="6"/>
</dbReference>